<comment type="similarity">
    <text evidence="1">Belongs to the peptidase C14B family.</text>
</comment>
<dbReference type="PANTHER" id="PTHR48104:SF30">
    <property type="entry name" value="METACASPASE-1"/>
    <property type="match status" value="1"/>
</dbReference>
<dbReference type="OrthoDB" id="3223806at2759"/>
<proteinExistence type="inferred from homology"/>
<dbReference type="GO" id="GO:0004197">
    <property type="term" value="F:cysteine-type endopeptidase activity"/>
    <property type="evidence" value="ECO:0007669"/>
    <property type="project" value="InterPro"/>
</dbReference>
<dbReference type="InterPro" id="IPR050452">
    <property type="entry name" value="Metacaspase"/>
</dbReference>
<evidence type="ECO:0000313" key="5">
    <source>
        <dbReference type="Proteomes" id="UP000027265"/>
    </source>
</evidence>
<evidence type="ECO:0000256" key="1">
    <source>
        <dbReference type="ARBA" id="ARBA00009005"/>
    </source>
</evidence>
<evidence type="ECO:0000256" key="2">
    <source>
        <dbReference type="SAM" id="MobiDB-lite"/>
    </source>
</evidence>
<dbReference type="Gene3D" id="3.40.50.1460">
    <property type="match status" value="1"/>
</dbReference>
<dbReference type="GO" id="GO:0006508">
    <property type="term" value="P:proteolysis"/>
    <property type="evidence" value="ECO:0007669"/>
    <property type="project" value="InterPro"/>
</dbReference>
<feature type="domain" description="Peptidase C14 caspase" evidence="3">
    <location>
        <begin position="19"/>
        <end position="433"/>
    </location>
</feature>
<dbReference type="PANTHER" id="PTHR48104">
    <property type="entry name" value="METACASPASE-4"/>
    <property type="match status" value="1"/>
</dbReference>
<dbReference type="Pfam" id="PF00656">
    <property type="entry name" value="Peptidase_C14"/>
    <property type="match status" value="1"/>
</dbReference>
<gene>
    <name evidence="4" type="ORF">JAAARDRAFT_335244</name>
</gene>
<reference evidence="5" key="1">
    <citation type="journal article" date="2014" name="Proc. Natl. Acad. Sci. U.S.A.">
        <title>Extensive sampling of basidiomycete genomes demonstrates inadequacy of the white-rot/brown-rot paradigm for wood decay fungi.</title>
        <authorList>
            <person name="Riley R."/>
            <person name="Salamov A.A."/>
            <person name="Brown D.W."/>
            <person name="Nagy L.G."/>
            <person name="Floudas D."/>
            <person name="Held B.W."/>
            <person name="Levasseur A."/>
            <person name="Lombard V."/>
            <person name="Morin E."/>
            <person name="Otillar R."/>
            <person name="Lindquist E.A."/>
            <person name="Sun H."/>
            <person name="LaButti K.M."/>
            <person name="Schmutz J."/>
            <person name="Jabbour D."/>
            <person name="Luo H."/>
            <person name="Baker S.E."/>
            <person name="Pisabarro A.G."/>
            <person name="Walton J.D."/>
            <person name="Blanchette R.A."/>
            <person name="Henrissat B."/>
            <person name="Martin F."/>
            <person name="Cullen D."/>
            <person name="Hibbett D.S."/>
            <person name="Grigoriev I.V."/>
        </authorList>
    </citation>
    <scope>NUCLEOTIDE SEQUENCE [LARGE SCALE GENOMIC DNA]</scope>
    <source>
        <strain evidence="5">MUCL 33604</strain>
    </source>
</reference>
<evidence type="ECO:0000313" key="4">
    <source>
        <dbReference type="EMBL" id="KDQ55390.1"/>
    </source>
</evidence>
<sequence length="482" mass="53229">MLPADADETPGVVGRQPQKKALLIGITYFDSPCKEQWQYLRCARPDVLTLKDLLLRKYGYEDMNVITLLDGNDDCPEYFPSEDHLIREIRRLVEAAIEGDEFLFYYSGHGHQVPSEHDDEEDFHDECIVSYEGKLISDNFLKSSLVDPLPLGSRLVAIFDCCHAGTMLDLKHYHCNKAWDWKQKRLSLMGGRKPRRRDAADIAGFDKPPSRQHSISIDVIRSNPAAQDFLASPLLTATHGRAPERASSIMSVLNLDMTPQAHWPNPNLVDSPPLAAAGARSPERQSSIMSVLNLGINSPVIRSNAEAPTNRPPSPLASNPRTPERSSSLKSVASSTSLDSATSLVGWFNYPGMERAFSPVLPKGSLGTCTGETPPGSPTLIPEVVSFSSCMDSQTTLEGDGGGFFSQALLSVLGRDGHLSYRELMQEINKQLQGQIVKMKEDIIRFGKELNIQRSDSDPEPGYQLPMLGSQKTLNMDSIFCL</sequence>
<feature type="region of interest" description="Disordered" evidence="2">
    <location>
        <begin position="303"/>
        <end position="334"/>
    </location>
</feature>
<protein>
    <recommendedName>
        <fullName evidence="3">Peptidase C14 caspase domain-containing protein</fullName>
    </recommendedName>
</protein>
<dbReference type="InParanoid" id="A0A067PNL0"/>
<dbReference type="Gene3D" id="3.40.50.12660">
    <property type="match status" value="1"/>
</dbReference>
<name>A0A067PNL0_9AGAM</name>
<accession>A0A067PNL0</accession>
<keyword evidence="5" id="KW-1185">Reference proteome</keyword>
<dbReference type="Proteomes" id="UP000027265">
    <property type="component" value="Unassembled WGS sequence"/>
</dbReference>
<evidence type="ECO:0000259" key="3">
    <source>
        <dbReference type="Pfam" id="PF00656"/>
    </source>
</evidence>
<dbReference type="AlphaFoldDB" id="A0A067PNL0"/>
<dbReference type="InterPro" id="IPR011600">
    <property type="entry name" value="Pept_C14_caspase"/>
</dbReference>
<dbReference type="EMBL" id="KL197725">
    <property type="protein sequence ID" value="KDQ55390.1"/>
    <property type="molecule type" value="Genomic_DNA"/>
</dbReference>
<dbReference type="GO" id="GO:0005737">
    <property type="term" value="C:cytoplasm"/>
    <property type="evidence" value="ECO:0007669"/>
    <property type="project" value="TreeGrafter"/>
</dbReference>
<organism evidence="4 5">
    <name type="scientific">Jaapia argillacea MUCL 33604</name>
    <dbReference type="NCBI Taxonomy" id="933084"/>
    <lineage>
        <taxon>Eukaryota</taxon>
        <taxon>Fungi</taxon>
        <taxon>Dikarya</taxon>
        <taxon>Basidiomycota</taxon>
        <taxon>Agaricomycotina</taxon>
        <taxon>Agaricomycetes</taxon>
        <taxon>Agaricomycetidae</taxon>
        <taxon>Jaapiales</taxon>
        <taxon>Jaapiaceae</taxon>
        <taxon>Jaapia</taxon>
    </lineage>
</organism>
<dbReference type="HOGENOM" id="CLU_029389_6_2_1"/>